<keyword evidence="4" id="KW-0812">Transmembrane</keyword>
<accession>A0ABS6MIA3</accession>
<dbReference type="EMBL" id="JAHRID010000002">
    <property type="protein sequence ID" value="MBV2128541.1"/>
    <property type="molecule type" value="Genomic_DNA"/>
</dbReference>
<comment type="caution">
    <text evidence="7">The sequence shown here is derived from an EMBL/GenBank/DDBJ whole genome shotgun (WGS) entry which is preliminary data.</text>
</comment>
<keyword evidence="2" id="KW-0732">Signal</keyword>
<dbReference type="InterPro" id="IPR011625">
    <property type="entry name" value="A2M_N_BRD"/>
</dbReference>
<dbReference type="Pfam" id="PF00207">
    <property type="entry name" value="A2M"/>
    <property type="match status" value="1"/>
</dbReference>
<name>A0ABS6MIA3_9GAMM</name>
<dbReference type="RefSeq" id="WP_217668018.1">
    <property type="nucleotide sequence ID" value="NZ_JAHRID010000002.1"/>
</dbReference>
<keyword evidence="8" id="KW-1185">Reference proteome</keyword>
<dbReference type="InterPro" id="IPR021868">
    <property type="entry name" value="Alpha_2_Macroglob_MG3"/>
</dbReference>
<evidence type="ECO:0000256" key="1">
    <source>
        <dbReference type="ARBA" id="ARBA00010556"/>
    </source>
</evidence>
<keyword evidence="4" id="KW-1133">Transmembrane helix</keyword>
<dbReference type="InterPro" id="IPR051802">
    <property type="entry name" value="YfhM-like"/>
</dbReference>
<feature type="domain" description="Alpha-2-macroglobulin bait region" evidence="5">
    <location>
        <begin position="1073"/>
        <end position="1212"/>
    </location>
</feature>
<dbReference type="Pfam" id="PF07703">
    <property type="entry name" value="A2M_BRD"/>
    <property type="match status" value="1"/>
</dbReference>
<dbReference type="Pfam" id="PF11974">
    <property type="entry name" value="bMG3"/>
    <property type="match status" value="1"/>
</dbReference>
<feature type="transmembrane region" description="Helical" evidence="4">
    <location>
        <begin position="41"/>
        <end position="62"/>
    </location>
</feature>
<dbReference type="Proteomes" id="UP000704611">
    <property type="component" value="Unassembled WGS sequence"/>
</dbReference>
<evidence type="ECO:0000313" key="7">
    <source>
        <dbReference type="EMBL" id="MBV2128541.1"/>
    </source>
</evidence>
<evidence type="ECO:0000256" key="2">
    <source>
        <dbReference type="ARBA" id="ARBA00022729"/>
    </source>
</evidence>
<dbReference type="InterPro" id="IPR002890">
    <property type="entry name" value="MG2"/>
</dbReference>
<dbReference type="InterPro" id="IPR041246">
    <property type="entry name" value="Bact_MG10"/>
</dbReference>
<dbReference type="InterPro" id="IPR001599">
    <property type="entry name" value="Macroglobln_a2"/>
</dbReference>
<organism evidence="7 8">
    <name type="scientific">Arsukibacterium indicum</name>
    <dbReference type="NCBI Taxonomy" id="2848612"/>
    <lineage>
        <taxon>Bacteria</taxon>
        <taxon>Pseudomonadati</taxon>
        <taxon>Pseudomonadota</taxon>
        <taxon>Gammaproteobacteria</taxon>
        <taxon>Chromatiales</taxon>
        <taxon>Chromatiaceae</taxon>
        <taxon>Arsukibacterium</taxon>
    </lineage>
</organism>
<dbReference type="SMART" id="SM01360">
    <property type="entry name" value="A2M"/>
    <property type="match status" value="1"/>
</dbReference>
<dbReference type="Pfam" id="PF17972">
    <property type="entry name" value="bMG5"/>
    <property type="match status" value="1"/>
</dbReference>
<protein>
    <submittedName>
        <fullName evidence="7">Large extracellular alpha-helical protein</fullName>
    </submittedName>
</protein>
<evidence type="ECO:0000259" key="6">
    <source>
        <dbReference type="SMART" id="SM01360"/>
    </source>
</evidence>
<dbReference type="Pfam" id="PF01835">
    <property type="entry name" value="MG2"/>
    <property type="match status" value="1"/>
</dbReference>
<proteinExistence type="inferred from homology"/>
<comment type="similarity">
    <text evidence="1">Belongs to the protease inhibitor I39 (alpha-2-macroglobulin) family. Bacterial alpha-2-macroglobulin subfamily.</text>
</comment>
<dbReference type="PANTHER" id="PTHR40094">
    <property type="entry name" value="ALPHA-2-MACROGLOBULIN HOMOLOG"/>
    <property type="match status" value="1"/>
</dbReference>
<dbReference type="CDD" id="cd02891">
    <property type="entry name" value="A2M_like"/>
    <property type="match status" value="1"/>
</dbReference>
<sequence>MPASDSSATNIFRAIFGSVRWTAPHWLADLTQTAKLRPGRFWGTVTLLLIVILAMVAGYYYYQQLPKPLLVTAEVSAPELGHYQDDIEQPTPVMLQFSYDFPTADDAPSPLPQPRRQGRPVDTSMPAPVLSAARLDLIGEVLSEGVTISPAVAGKWLWQDDNTLTFTPDKAWPAGQKYTVKLEKRIFNPEINLAQQQYHFATVPLTAEINRLRFYQDPAQPANRQVVATVSFSHPVELTSVEQQLTMLMRPDGANSNTEPQALAFSLTTDKTGREVYVQSVNLTLPAKEQYLTLKLKAGVTAANGDGKTTEPTEAQLLVPDKGSFLKVSELKTEIVRDPEQQPEQMLLLSFTDRLERAELQSKLKLYVLPKHPRRNSNYWAPGEVNSTVLQQASLLNFQLMPTALAHDDAFSIKLDLPAGQHVFVSVPAGLQSVSDFTLANEYRAVVRAPAYPKEAKIVGEGAMLTLSGEQKLQLLSRGVKGVRVKLHKLLPEQLNHLITQTGGDISQPYFQHYQFNQSNITSLQQHTYTVNNGSQKQASYQALSLTPYLQQAGMGLFFIELSEFDPARPDTEGQQLDKRLVLVTDLGLLVKHNSDSSQQMFVLSLVNGEPVAGADVALLGRNGVPLFSAKTDARGSVSFGKTNSFQREQQPVVYRVSRSSNGIVDTSFIPFDRYSRQLDYSKFNTSGQYQSPEDSKSLTAYMFSDRGIYRPGEQVKLAAIIRHGDLSNADSGLPLKVQVQGPRGNTFWQQKFNLSGRGMHTFSLDTQAHSDTGNYHASVSLLDSKGNTQRHLGSVSFAVEEFQPDSMKISSQFVQGTEPAPVKGWLNPADLAVKVQLDNLFGTPAQQRRVAATLELIPRSFIFSEYPDYQILSPQQTDVNPERVRQQLDEQQTDADGQATFALGLEQYSGGTYQLVVTSEGFEAGGGRSVRHRLTSLLSPLAQVVAVKADGELGYLKKQQQRSINFIAIDNNLSQIALSDLSLQLIEKRPVTSLVKQNDGTYQYQSIVQDIALQQTPFSISQDGTDYALPTDTAGDFELQLTDSSGTVLGSLAFSVVGVGNIAAMLEKNAALTVKLDKTDYKAGDWIELNITAPYTGSGLISIESDKVHAFSWFSASTTSSIQRIQLPEGLEGNAYINVSFVRAADSAELFVSPLSYAVVPFNIDRSRRQIAITLQAPGEVRPGKPFNVSYQTSQPADMLIYGVDEGILQVAGYQLPDPLGHFLQKRALQVRSMQMLDLILPEFSLLQRQLAGVGGDDRERMAMAAEMMLAKNLNPFARRAEQPGVFWLGLVKAGPGLQQQQVQVPASFSGNLKLMAVAVSDNALGAASADTKVRGPFVLTPEVLQSAAPGDEFEVNVSVANGVKGSGENAGITVSLSLPEGLTALSPLQQQLNISEGSEQSARFRVRAGTTPGSFDIRFTARYQQAELLEESGRDVSLSIRPASHYQTTLNAGYSDKMPLTLNTRYPLYSEFARQHVAASANPLVLAESFTDYLANYPHGCTEQVVSQVFPWLGLVQQSGYQARLSLVQQQFAVLIQKLSERQQSDGGFSFWPGGYSSADFPSIYVMHFLLAAREQGLAVPDYLYQQGLSYLHNVARQSGANLYQARLRANAIYLLTRSGIVTTNYLVELHERLQQQHQQAWQTDITAIYMAASYQLMQQPAVALGLIGNYRLGQSSGMQQAYLQRRQAQRLASPLPPFANPAFQPQLSLDAQYVYLLARHFPEQAKALDGEHIVTLLQPVFDNQYNTIGSSYAVLALAAYSQLQNVAEAAAPQLYQLNAAGKRTELTAADNRSSLPRFAFSSDAEKLLIDRAAGNSSAPLFYAVSESGFAKTPPASPRAEQIEIVRDYLNSSGEVVSEARQGDELTVRLRIRSTSNSWHNNIAVIDLIPAGFSIIRSSVAREQSHWRADYIDVREDRLVYYASFGPQMTELRYQVKVTAAGNFTVPAAAAESMYDSRVYGNTASGRFVVSTAR</sequence>
<dbReference type="Pfam" id="PF17973">
    <property type="entry name" value="bMG10"/>
    <property type="match status" value="1"/>
</dbReference>
<gene>
    <name evidence="7" type="ORF">KQY15_05475</name>
</gene>
<evidence type="ECO:0000256" key="4">
    <source>
        <dbReference type="SAM" id="Phobius"/>
    </source>
</evidence>
<feature type="region of interest" description="Disordered" evidence="3">
    <location>
        <begin position="105"/>
        <end position="124"/>
    </location>
</feature>
<evidence type="ECO:0000313" key="8">
    <source>
        <dbReference type="Proteomes" id="UP000704611"/>
    </source>
</evidence>
<feature type="domain" description="Alpha-2-macroglobulin" evidence="6">
    <location>
        <begin position="1287"/>
        <end position="1380"/>
    </location>
</feature>
<dbReference type="PANTHER" id="PTHR40094:SF1">
    <property type="entry name" value="UBIQUITIN DOMAIN-CONTAINING PROTEIN"/>
    <property type="match status" value="1"/>
</dbReference>
<evidence type="ECO:0000259" key="5">
    <source>
        <dbReference type="SMART" id="SM01359"/>
    </source>
</evidence>
<evidence type="ECO:0000256" key="3">
    <source>
        <dbReference type="SAM" id="MobiDB-lite"/>
    </source>
</evidence>
<reference evidence="7 8" key="1">
    <citation type="submission" date="2021-06" db="EMBL/GenBank/DDBJ databases">
        <title>Rheinheimera indica sp. nov., isolated from deep-sea sediment.</title>
        <authorList>
            <person name="Wang Z."/>
            <person name="Zhang X.-Y."/>
        </authorList>
    </citation>
    <scope>NUCLEOTIDE SEQUENCE [LARGE SCALE GENOMIC DNA]</scope>
    <source>
        <strain evidence="7 8">SM2107</strain>
    </source>
</reference>
<dbReference type="InterPro" id="IPR041203">
    <property type="entry name" value="Bact_A2M_MG5"/>
</dbReference>
<keyword evidence="4" id="KW-0472">Membrane</keyword>
<dbReference type="SMART" id="SM01359">
    <property type="entry name" value="A2M_N_2"/>
    <property type="match status" value="1"/>
</dbReference>